<dbReference type="Gramene" id="PGSC0003DMT400086637">
    <property type="protein sequence ID" value="PGSC0003DMT400086637"/>
    <property type="gene ID" value="PGSC0003DMG400036208"/>
</dbReference>
<evidence type="ECO:0000313" key="3">
    <source>
        <dbReference type="EnsemblPlants" id="PGSC0003DMT400086637"/>
    </source>
</evidence>
<sequence length="368" mass="41462">MECLEGKYPDVMDTLRYYKFEKFTIPRGPYITSWVREFYTTFKELVPKSKNKESEFRPVKLVMVRGKEVECSSEYINIVLGSPLHSELPYEGFPIAKSLDDLKGWMDPLIYDTTPRWIMVWAPIEKRDLNIAARFWFGFSNSTIMLSQNESILHHPKVACLGSIISRRHIDLGLLISQEMAMRAKQKLTSLPFPVLITEMCRLAGVPQDTVRVTTCESRQGKTSEVLAMKAEVADLRKDYLKFTDFTSLIQGADDEDAPETTGIPPATIGAVQRDGTTYEESDAETDEEHIAIHDDEMRESREESIFRDLPDLVKTVVQSVTQTSPTEMSIVAPSDGTAIPPEVTMGTDAHIQSTTPGTKAQTYGETT</sequence>
<proteinExistence type="predicted"/>
<accession>M1DC69</accession>
<organism evidence="3 4">
    <name type="scientific">Solanum tuberosum</name>
    <name type="common">Potato</name>
    <dbReference type="NCBI Taxonomy" id="4113"/>
    <lineage>
        <taxon>Eukaryota</taxon>
        <taxon>Viridiplantae</taxon>
        <taxon>Streptophyta</taxon>
        <taxon>Embryophyta</taxon>
        <taxon>Tracheophyta</taxon>
        <taxon>Spermatophyta</taxon>
        <taxon>Magnoliopsida</taxon>
        <taxon>eudicotyledons</taxon>
        <taxon>Gunneridae</taxon>
        <taxon>Pentapetalae</taxon>
        <taxon>asterids</taxon>
        <taxon>lamiids</taxon>
        <taxon>Solanales</taxon>
        <taxon>Solanaceae</taxon>
        <taxon>Solanoideae</taxon>
        <taxon>Solaneae</taxon>
        <taxon>Solanum</taxon>
    </lineage>
</organism>
<dbReference type="InterPro" id="IPR046796">
    <property type="entry name" value="Transposase_32_dom"/>
</dbReference>
<dbReference type="PANTHER" id="PTHR33180:SF31">
    <property type="entry name" value="POLYPROTEIN PROTEIN"/>
    <property type="match status" value="1"/>
</dbReference>
<dbReference type="EnsemblPlants" id="PGSC0003DMT400086637">
    <property type="protein sequence ID" value="PGSC0003DMT400086637"/>
    <property type="gene ID" value="PGSC0003DMG400036208"/>
</dbReference>
<evidence type="ECO:0000313" key="4">
    <source>
        <dbReference type="Proteomes" id="UP000011115"/>
    </source>
</evidence>
<feature type="compositionally biased region" description="Polar residues" evidence="1">
    <location>
        <begin position="351"/>
        <end position="368"/>
    </location>
</feature>
<dbReference type="InParanoid" id="M1DC69"/>
<reference evidence="4" key="1">
    <citation type="journal article" date="2011" name="Nature">
        <title>Genome sequence and analysis of the tuber crop potato.</title>
        <authorList>
            <consortium name="The Potato Genome Sequencing Consortium"/>
        </authorList>
    </citation>
    <scope>NUCLEOTIDE SEQUENCE [LARGE SCALE GENOMIC DNA]</scope>
    <source>
        <strain evidence="4">cv. DM1-3 516 R44</strain>
    </source>
</reference>
<dbReference type="PANTHER" id="PTHR33180">
    <property type="entry name" value="PHOTOSYSTEM II CP43 REACTION CENTER PROTEIN"/>
    <property type="match status" value="1"/>
</dbReference>
<name>M1DC69_SOLTU</name>
<reference evidence="3" key="2">
    <citation type="submission" date="2015-06" db="UniProtKB">
        <authorList>
            <consortium name="EnsemblPlants"/>
        </authorList>
    </citation>
    <scope>IDENTIFICATION</scope>
    <source>
        <strain evidence="3">DM1-3 516 R44</strain>
    </source>
</reference>
<dbReference type="AlphaFoldDB" id="M1DC69"/>
<dbReference type="Pfam" id="PF20167">
    <property type="entry name" value="Transposase_32"/>
    <property type="match status" value="1"/>
</dbReference>
<dbReference type="GO" id="GO:0009579">
    <property type="term" value="C:thylakoid"/>
    <property type="evidence" value="ECO:0000318"/>
    <property type="project" value="GO_Central"/>
</dbReference>
<dbReference type="HOGENOM" id="CLU_029307_2_3_1"/>
<protein>
    <submittedName>
        <fullName evidence="3">Polyprotein protein</fullName>
    </submittedName>
</protein>
<dbReference type="GO" id="GO:0009523">
    <property type="term" value="C:photosystem II"/>
    <property type="evidence" value="ECO:0000318"/>
    <property type="project" value="GO_Central"/>
</dbReference>
<feature type="domain" description="Putative plant transposon protein" evidence="2">
    <location>
        <begin position="18"/>
        <end position="207"/>
    </location>
</feature>
<evidence type="ECO:0000256" key="1">
    <source>
        <dbReference type="SAM" id="MobiDB-lite"/>
    </source>
</evidence>
<dbReference type="Proteomes" id="UP000011115">
    <property type="component" value="Unassembled WGS sequence"/>
</dbReference>
<dbReference type="PaxDb" id="4113-PGSC0003DMT400086637"/>
<feature type="region of interest" description="Disordered" evidence="1">
    <location>
        <begin position="344"/>
        <end position="368"/>
    </location>
</feature>
<keyword evidence="4" id="KW-1185">Reference proteome</keyword>
<evidence type="ECO:0000259" key="2">
    <source>
        <dbReference type="Pfam" id="PF20167"/>
    </source>
</evidence>